<sequence>MIYFYLATNIIELAEIFLDEFVLILKIFIEAVAVFIIAFAVLKALAQMWHRRKNNQLFAQEGRIRLDLGISLVLALEFLLAADIVGTAISPSWSDLGKLAAVAGIRTFLNFFLEKEVKELEEKNNLNR</sequence>
<proteinExistence type="predicted"/>
<name>A0A3N6PE81_9CYAN</name>
<comment type="caution">
    <text evidence="1">The sequence shown here is derived from an EMBL/GenBank/DDBJ whole genome shotgun (WGS) entry which is preliminary data.</text>
</comment>
<keyword evidence="2" id="KW-1185">Reference proteome</keyword>
<dbReference type="EMBL" id="RCBY01000053">
    <property type="protein sequence ID" value="RQH44320.1"/>
    <property type="molecule type" value="Genomic_DNA"/>
</dbReference>
<accession>A0A3N6PE81</accession>
<dbReference type="PANTHER" id="PTHR38468:SF1">
    <property type="entry name" value="SLL0939 PROTEIN"/>
    <property type="match status" value="1"/>
</dbReference>
<dbReference type="OrthoDB" id="9812897at2"/>
<evidence type="ECO:0000313" key="2">
    <source>
        <dbReference type="Proteomes" id="UP000269154"/>
    </source>
</evidence>
<dbReference type="InterPro" id="IPR012427">
    <property type="entry name" value="DUF1622"/>
</dbReference>
<evidence type="ECO:0000313" key="1">
    <source>
        <dbReference type="EMBL" id="RQH44320.1"/>
    </source>
</evidence>
<reference evidence="1 2" key="1">
    <citation type="journal article" date="2018" name="ACS Chem. Biol.">
        <title>Ketoreductase domain dysfunction expands chemodiversity: malyngamide biosynthesis in the cyanobacterium Okeania hirsuta.</title>
        <authorList>
            <person name="Moss N.A."/>
            <person name="Leao T."/>
            <person name="Rankin M."/>
            <person name="McCullough T.M."/>
            <person name="Qu P."/>
            <person name="Korobeynikov A."/>
            <person name="Smith J.L."/>
            <person name="Gerwick L."/>
            <person name="Gerwick W.H."/>
        </authorList>
    </citation>
    <scope>NUCLEOTIDE SEQUENCE [LARGE SCALE GENOMIC DNA]</scope>
    <source>
        <strain evidence="1 2">PAB10Feb10-1</strain>
    </source>
</reference>
<protein>
    <submittedName>
        <fullName evidence="1">DUF1622 domain-containing protein</fullName>
    </submittedName>
</protein>
<dbReference type="Pfam" id="PF07784">
    <property type="entry name" value="DUF1622"/>
    <property type="match status" value="1"/>
</dbReference>
<dbReference type="PANTHER" id="PTHR38468">
    <property type="entry name" value="SLL0939 PROTEIN"/>
    <property type="match status" value="1"/>
</dbReference>
<dbReference type="RefSeq" id="WP_124147343.1">
    <property type="nucleotide sequence ID" value="NZ_CAWOKI010000256.1"/>
</dbReference>
<dbReference type="AlphaFoldDB" id="A0A3N6PE81"/>
<gene>
    <name evidence="1" type="ORF">D5R40_11660</name>
</gene>
<dbReference type="Proteomes" id="UP000269154">
    <property type="component" value="Unassembled WGS sequence"/>
</dbReference>
<organism evidence="1 2">
    <name type="scientific">Okeania hirsuta</name>
    <dbReference type="NCBI Taxonomy" id="1458930"/>
    <lineage>
        <taxon>Bacteria</taxon>
        <taxon>Bacillati</taxon>
        <taxon>Cyanobacteriota</taxon>
        <taxon>Cyanophyceae</taxon>
        <taxon>Oscillatoriophycideae</taxon>
        <taxon>Oscillatoriales</taxon>
        <taxon>Microcoleaceae</taxon>
        <taxon>Okeania</taxon>
    </lineage>
</organism>